<dbReference type="AlphaFoldDB" id="A0A6J4KUH2"/>
<gene>
    <name evidence="2" type="ORF">AVDCRST_MAG90-712</name>
</gene>
<dbReference type="EMBL" id="CADCUC010000134">
    <property type="protein sequence ID" value="CAA9315114.1"/>
    <property type="molecule type" value="Genomic_DNA"/>
</dbReference>
<feature type="non-terminal residue" evidence="2">
    <location>
        <position position="1"/>
    </location>
</feature>
<reference evidence="2" key="1">
    <citation type="submission" date="2020-02" db="EMBL/GenBank/DDBJ databases">
        <authorList>
            <person name="Meier V. D."/>
        </authorList>
    </citation>
    <scope>NUCLEOTIDE SEQUENCE</scope>
    <source>
        <strain evidence="2">AVDCRST_MAG90</strain>
    </source>
</reference>
<evidence type="ECO:0000256" key="1">
    <source>
        <dbReference type="SAM" id="MobiDB-lite"/>
    </source>
</evidence>
<feature type="compositionally biased region" description="Basic residues" evidence="1">
    <location>
        <begin position="31"/>
        <end position="40"/>
    </location>
</feature>
<proteinExistence type="predicted"/>
<accession>A0A6J4KUH2</accession>
<feature type="region of interest" description="Disordered" evidence="1">
    <location>
        <begin position="1"/>
        <end position="70"/>
    </location>
</feature>
<feature type="compositionally biased region" description="Basic and acidic residues" evidence="1">
    <location>
        <begin position="13"/>
        <end position="25"/>
    </location>
</feature>
<protein>
    <submittedName>
        <fullName evidence="2">Uncharacterized protein</fullName>
    </submittedName>
</protein>
<name>A0A6J4KUH2_9HYPH</name>
<feature type="non-terminal residue" evidence="2">
    <location>
        <position position="70"/>
    </location>
</feature>
<evidence type="ECO:0000313" key="2">
    <source>
        <dbReference type="EMBL" id="CAA9315114.1"/>
    </source>
</evidence>
<feature type="compositionally biased region" description="Basic residues" evidence="1">
    <location>
        <begin position="1"/>
        <end position="12"/>
    </location>
</feature>
<organism evidence="2">
    <name type="scientific">uncultured Microvirga sp</name>
    <dbReference type="NCBI Taxonomy" id="412392"/>
    <lineage>
        <taxon>Bacteria</taxon>
        <taxon>Pseudomonadati</taxon>
        <taxon>Pseudomonadota</taxon>
        <taxon>Alphaproteobacteria</taxon>
        <taxon>Hyphomicrobiales</taxon>
        <taxon>Methylobacteriaceae</taxon>
        <taxon>Microvirga</taxon>
        <taxon>environmental samples</taxon>
    </lineage>
</organism>
<sequence>GRLHRPPHRRGGLHRERGADEDRRFRPYAVRGRRHYRGARPNHAGDLGHRSRHPHLSQGDPRRGPGSRPI</sequence>